<accession>A0AAV7S6B1</accession>
<organism evidence="1 2">
    <name type="scientific">Pleurodeles waltl</name>
    <name type="common">Iberian ribbed newt</name>
    <dbReference type="NCBI Taxonomy" id="8319"/>
    <lineage>
        <taxon>Eukaryota</taxon>
        <taxon>Metazoa</taxon>
        <taxon>Chordata</taxon>
        <taxon>Craniata</taxon>
        <taxon>Vertebrata</taxon>
        <taxon>Euteleostomi</taxon>
        <taxon>Amphibia</taxon>
        <taxon>Batrachia</taxon>
        <taxon>Caudata</taxon>
        <taxon>Salamandroidea</taxon>
        <taxon>Salamandridae</taxon>
        <taxon>Pleurodelinae</taxon>
        <taxon>Pleurodeles</taxon>
    </lineage>
</organism>
<sequence length="69" mass="7551">MRAGLGRIEAAACHGLSICRFYEMPPEPNLDPQTAVGSLSDDELMKDTACHMPGRNRNLADLCAFSRVE</sequence>
<evidence type="ECO:0000313" key="1">
    <source>
        <dbReference type="EMBL" id="KAJ1160321.1"/>
    </source>
</evidence>
<evidence type="ECO:0000313" key="2">
    <source>
        <dbReference type="Proteomes" id="UP001066276"/>
    </source>
</evidence>
<keyword evidence="2" id="KW-1185">Reference proteome</keyword>
<protein>
    <submittedName>
        <fullName evidence="1">Uncharacterized protein</fullName>
    </submittedName>
</protein>
<proteinExistence type="predicted"/>
<reference evidence="1" key="1">
    <citation type="journal article" date="2022" name="bioRxiv">
        <title>Sequencing and chromosome-scale assembly of the giantPleurodeles waltlgenome.</title>
        <authorList>
            <person name="Brown T."/>
            <person name="Elewa A."/>
            <person name="Iarovenko S."/>
            <person name="Subramanian E."/>
            <person name="Araus A.J."/>
            <person name="Petzold A."/>
            <person name="Susuki M."/>
            <person name="Suzuki K.-i.T."/>
            <person name="Hayashi T."/>
            <person name="Toyoda A."/>
            <person name="Oliveira C."/>
            <person name="Osipova E."/>
            <person name="Leigh N.D."/>
            <person name="Simon A."/>
            <person name="Yun M.H."/>
        </authorList>
    </citation>
    <scope>NUCLEOTIDE SEQUENCE</scope>
    <source>
        <strain evidence="1">20211129_DDA</strain>
        <tissue evidence="1">Liver</tissue>
    </source>
</reference>
<dbReference type="Proteomes" id="UP001066276">
    <property type="component" value="Chromosome 4_2"/>
</dbReference>
<comment type="caution">
    <text evidence="1">The sequence shown here is derived from an EMBL/GenBank/DDBJ whole genome shotgun (WGS) entry which is preliminary data.</text>
</comment>
<gene>
    <name evidence="1" type="ORF">NDU88_000823</name>
</gene>
<dbReference type="AlphaFoldDB" id="A0AAV7S6B1"/>
<name>A0AAV7S6B1_PLEWA</name>
<dbReference type="EMBL" id="JANPWB010000008">
    <property type="protein sequence ID" value="KAJ1160321.1"/>
    <property type="molecule type" value="Genomic_DNA"/>
</dbReference>